<dbReference type="PROSITE" id="PS50249">
    <property type="entry name" value="MPN"/>
    <property type="match status" value="1"/>
</dbReference>
<dbReference type="EMBL" id="FBSY01000007">
    <property type="protein sequence ID" value="CUW11634.1"/>
    <property type="molecule type" value="Genomic_DNA"/>
</dbReference>
<gene>
    <name evidence="8" type="ORF">C122C_0964</name>
    <name evidence="9" type="ORF">KIJ12_06435</name>
</gene>
<reference evidence="9" key="2">
    <citation type="submission" date="2021-05" db="EMBL/GenBank/DDBJ databases">
        <title>Pangenome of Leuconostoc gelidum warrants species status for Leuconostoc gelidum subsp. gasicomitatum.</title>
        <authorList>
            <person name="Johansson P."/>
            <person name="Sade E."/>
            <person name="Hultman J."/>
            <person name="Auvinen P."/>
            <person name="Bjorkroth J."/>
        </authorList>
    </citation>
    <scope>NUCLEOTIDE SEQUENCE</scope>
    <source>
        <strain evidence="9">A.21.4</strain>
    </source>
</reference>
<evidence type="ECO:0000256" key="4">
    <source>
        <dbReference type="ARBA" id="ARBA00022801"/>
    </source>
</evidence>
<dbReference type="Pfam" id="PF04002">
    <property type="entry name" value="RadC"/>
    <property type="match status" value="1"/>
</dbReference>
<evidence type="ECO:0000313" key="8">
    <source>
        <dbReference type="EMBL" id="CUW11634.1"/>
    </source>
</evidence>
<dbReference type="PANTHER" id="PTHR30471">
    <property type="entry name" value="DNA REPAIR PROTEIN RADC"/>
    <property type="match status" value="1"/>
</dbReference>
<dbReference type="Gene3D" id="3.40.140.10">
    <property type="entry name" value="Cytidine Deaminase, domain 2"/>
    <property type="match status" value="1"/>
</dbReference>
<evidence type="ECO:0000259" key="7">
    <source>
        <dbReference type="PROSITE" id="PS50249"/>
    </source>
</evidence>
<dbReference type="PANTHER" id="PTHR30471:SF3">
    <property type="entry name" value="UPF0758 PROTEIN YEES-RELATED"/>
    <property type="match status" value="1"/>
</dbReference>
<dbReference type="InterPro" id="IPR001405">
    <property type="entry name" value="UPF0758"/>
</dbReference>
<dbReference type="Proteomes" id="UP000752647">
    <property type="component" value="Unassembled WGS sequence"/>
</dbReference>
<name>A0A9Q3SVZ1_9LACO</name>
<comment type="caution">
    <text evidence="9">The sequence shown here is derived from an EMBL/GenBank/DDBJ whole genome shotgun (WGS) entry which is preliminary data.</text>
</comment>
<dbReference type="GO" id="GO:0008237">
    <property type="term" value="F:metallopeptidase activity"/>
    <property type="evidence" value="ECO:0007669"/>
    <property type="project" value="UniProtKB-KW"/>
</dbReference>
<feature type="domain" description="MPN" evidence="7">
    <location>
        <begin position="69"/>
        <end position="199"/>
    </location>
</feature>
<dbReference type="SUPFAM" id="SSF102712">
    <property type="entry name" value="JAB1/MPN domain"/>
    <property type="match status" value="1"/>
</dbReference>
<keyword evidence="4" id="KW-0378">Hydrolase</keyword>
<dbReference type="GO" id="GO:0046872">
    <property type="term" value="F:metal ion binding"/>
    <property type="evidence" value="ECO:0007669"/>
    <property type="project" value="UniProtKB-KW"/>
</dbReference>
<keyword evidence="3" id="KW-0479">Metal-binding</keyword>
<keyword evidence="6" id="KW-0482">Metalloprotease</keyword>
<accession>A0A9Q3SVZ1</accession>
<dbReference type="PROSITE" id="PS01302">
    <property type="entry name" value="UPF0758"/>
    <property type="match status" value="1"/>
</dbReference>
<proteinExistence type="inferred from homology"/>
<evidence type="ECO:0000313" key="10">
    <source>
        <dbReference type="Proteomes" id="UP000199271"/>
    </source>
</evidence>
<dbReference type="InterPro" id="IPR020891">
    <property type="entry name" value="UPF0758_CS"/>
</dbReference>
<evidence type="ECO:0000256" key="3">
    <source>
        <dbReference type="ARBA" id="ARBA00022723"/>
    </source>
</evidence>
<organism evidence="9 11">
    <name type="scientific">Leuconostoc gasicomitatum</name>
    <dbReference type="NCBI Taxonomy" id="115778"/>
    <lineage>
        <taxon>Bacteria</taxon>
        <taxon>Bacillati</taxon>
        <taxon>Bacillota</taxon>
        <taxon>Bacilli</taxon>
        <taxon>Lactobacillales</taxon>
        <taxon>Lactobacillaceae</taxon>
        <taxon>Leuconostoc</taxon>
        <taxon>Leuconostoc gelidum group</taxon>
    </lineage>
</organism>
<dbReference type="RefSeq" id="WP_013231830.1">
    <property type="nucleotide sequence ID" value="NZ_BPKT01000007.1"/>
</dbReference>
<dbReference type="EMBL" id="JAHBFI010000016">
    <property type="protein sequence ID" value="MBZ5962780.1"/>
    <property type="molecule type" value="Genomic_DNA"/>
</dbReference>
<sequence length="203" mass="22886">MALNEQIKKFYTVLGQNGKDALKELRRHFPNDYNLNEMTHDAAEDFIAQNPTQNKALLIGVEIGKHIAMATRPKLLSAKFSEEIGYYAQRQIGHLPQEQLCVALLDAQLSVIGWETIFVGSLTHVQASPREIFQRALHANALGFMIVHNHPSGNLKPSDADVQFSQRLKLLGEQMTVPMLDSFIVTRDSYWSMSENAQLKIIV</sequence>
<dbReference type="CDD" id="cd08071">
    <property type="entry name" value="MPN_DUF2466"/>
    <property type="match status" value="1"/>
</dbReference>
<keyword evidence="5" id="KW-0862">Zinc</keyword>
<evidence type="ECO:0000313" key="9">
    <source>
        <dbReference type="EMBL" id="MBZ5962780.1"/>
    </source>
</evidence>
<dbReference type="Proteomes" id="UP000199271">
    <property type="component" value="Unassembled WGS sequence"/>
</dbReference>
<dbReference type="GO" id="GO:0006508">
    <property type="term" value="P:proteolysis"/>
    <property type="evidence" value="ECO:0007669"/>
    <property type="project" value="UniProtKB-KW"/>
</dbReference>
<dbReference type="InterPro" id="IPR037518">
    <property type="entry name" value="MPN"/>
</dbReference>
<evidence type="ECO:0000256" key="1">
    <source>
        <dbReference type="ARBA" id="ARBA00010243"/>
    </source>
</evidence>
<dbReference type="GeneID" id="34301324"/>
<dbReference type="AlphaFoldDB" id="A0A9Q3SVZ1"/>
<keyword evidence="10" id="KW-1185">Reference proteome</keyword>
<protein>
    <submittedName>
        <fullName evidence="8">DNA repair protein RadC</fullName>
    </submittedName>
    <submittedName>
        <fullName evidence="9">JAB domain-containing protein</fullName>
    </submittedName>
</protein>
<evidence type="ECO:0000313" key="11">
    <source>
        <dbReference type="Proteomes" id="UP000752647"/>
    </source>
</evidence>
<evidence type="ECO:0000256" key="6">
    <source>
        <dbReference type="ARBA" id="ARBA00023049"/>
    </source>
</evidence>
<dbReference type="OMA" id="NLNEMTH"/>
<dbReference type="InterPro" id="IPR025657">
    <property type="entry name" value="RadC_JAB"/>
</dbReference>
<evidence type="ECO:0000256" key="2">
    <source>
        <dbReference type="ARBA" id="ARBA00022670"/>
    </source>
</evidence>
<comment type="similarity">
    <text evidence="1">Belongs to the UPF0758 family.</text>
</comment>
<reference evidence="8 10" key="1">
    <citation type="submission" date="2015-12" db="EMBL/GenBank/DDBJ databases">
        <authorList>
            <person name="Andreevskaya M."/>
        </authorList>
    </citation>
    <scope>NUCLEOTIDE SEQUENCE [LARGE SCALE GENOMIC DNA]</scope>
    <source>
        <strain evidence="8 10">C122c</strain>
    </source>
</reference>
<keyword evidence="2" id="KW-0645">Protease</keyword>
<evidence type="ECO:0000256" key="5">
    <source>
        <dbReference type="ARBA" id="ARBA00022833"/>
    </source>
</evidence>